<dbReference type="Proteomes" id="UP000675047">
    <property type="component" value="Unassembled WGS sequence"/>
</dbReference>
<evidence type="ECO:0000313" key="1">
    <source>
        <dbReference type="EMBL" id="MBP4139661.1"/>
    </source>
</evidence>
<keyword evidence="2" id="KW-1185">Reference proteome</keyword>
<dbReference type="RefSeq" id="WP_210667643.1">
    <property type="nucleotide sequence ID" value="NZ_JAGFBV010000031.1"/>
</dbReference>
<proteinExistence type="predicted"/>
<comment type="caution">
    <text evidence="1">The sequence shown here is derived from an EMBL/GenBank/DDBJ whole genome shotgun (WGS) entry which is preliminary data.</text>
</comment>
<gene>
    <name evidence="1" type="ORF">J3495_16420</name>
</gene>
<protein>
    <recommendedName>
        <fullName evidence="3">DNA-binding protein</fullName>
    </recommendedName>
</protein>
<evidence type="ECO:0008006" key="3">
    <source>
        <dbReference type="Google" id="ProtNLM"/>
    </source>
</evidence>
<accession>A0A941AYP6</accession>
<sequence>MEKNINVLTIGQKSVKEIQSLTSRLQYGDSTTLGEAIGCTPDTAKKRFNRGNVDAYNALDRIISARENVVKDLKENN</sequence>
<dbReference type="AlphaFoldDB" id="A0A941AYP6"/>
<reference evidence="1 2" key="1">
    <citation type="submission" date="2021-03" db="EMBL/GenBank/DDBJ databases">
        <title>Flavobacterium Flabelliformis Sp. Nov. And Flavobacterium Geliluteum Sp. Nov., Two Novel Multidrug Resistant Psychrophilic Species Isolated From Antarctica.</title>
        <authorList>
            <person name="Kralova S."/>
            <person name="Busse H.J."/>
            <person name="Bezdicek M."/>
            <person name="Nykrynova M."/>
            <person name="Kroupova E."/>
            <person name="Krsek D."/>
            <person name="Sedlacek I."/>
        </authorList>
    </citation>
    <scope>NUCLEOTIDE SEQUENCE [LARGE SCALE GENOMIC DNA]</scope>
    <source>
        <strain evidence="1 2">P7388</strain>
    </source>
</reference>
<evidence type="ECO:0000313" key="2">
    <source>
        <dbReference type="Proteomes" id="UP000675047"/>
    </source>
</evidence>
<organism evidence="1 2">
    <name type="scientific">Flavobacterium geliluteum</name>
    <dbReference type="NCBI Taxonomy" id="2816120"/>
    <lineage>
        <taxon>Bacteria</taxon>
        <taxon>Pseudomonadati</taxon>
        <taxon>Bacteroidota</taxon>
        <taxon>Flavobacteriia</taxon>
        <taxon>Flavobacteriales</taxon>
        <taxon>Flavobacteriaceae</taxon>
        <taxon>Flavobacterium</taxon>
    </lineage>
</organism>
<name>A0A941AYP6_9FLAO</name>
<dbReference type="EMBL" id="JAGFBV010000031">
    <property type="protein sequence ID" value="MBP4139661.1"/>
    <property type="molecule type" value="Genomic_DNA"/>
</dbReference>